<keyword evidence="1" id="KW-0732">Signal</keyword>
<dbReference type="EMBL" id="JH651384">
    <property type="protein sequence ID" value="EIJ34625.1"/>
    <property type="molecule type" value="Genomic_DNA"/>
</dbReference>
<gene>
    <name evidence="2" type="ORF">Thini_2053</name>
</gene>
<dbReference type="PROSITE" id="PS51257">
    <property type="entry name" value="PROKAR_LIPOPROTEIN"/>
    <property type="match status" value="1"/>
</dbReference>
<feature type="chain" id="PRO_5025062423" evidence="1">
    <location>
        <begin position="28"/>
        <end position="172"/>
    </location>
</feature>
<evidence type="ECO:0000313" key="2">
    <source>
        <dbReference type="EMBL" id="EIJ34625.1"/>
    </source>
</evidence>
<name>A0A656HHW7_THINJ</name>
<proteinExistence type="predicted"/>
<dbReference type="OrthoDB" id="8852219at2"/>
<keyword evidence="3" id="KW-1185">Reference proteome</keyword>
<dbReference type="AlphaFoldDB" id="A0A656HHW7"/>
<accession>A0A656HHW7</accession>
<dbReference type="RefSeq" id="WP_002708553.1">
    <property type="nucleotide sequence ID" value="NZ_JH651384.1"/>
</dbReference>
<organism evidence="2 3">
    <name type="scientific">Thiothrix nivea (strain ATCC 35100 / DSM 5205 / JP2)</name>
    <dbReference type="NCBI Taxonomy" id="870187"/>
    <lineage>
        <taxon>Bacteria</taxon>
        <taxon>Pseudomonadati</taxon>
        <taxon>Pseudomonadota</taxon>
        <taxon>Gammaproteobacteria</taxon>
        <taxon>Thiotrichales</taxon>
        <taxon>Thiotrichaceae</taxon>
        <taxon>Thiothrix</taxon>
    </lineage>
</organism>
<protein>
    <submittedName>
        <fullName evidence="2">Uncharacterized protein</fullName>
    </submittedName>
</protein>
<evidence type="ECO:0000256" key="1">
    <source>
        <dbReference type="SAM" id="SignalP"/>
    </source>
</evidence>
<reference evidence="3" key="1">
    <citation type="journal article" date="2011" name="Stand. Genomic Sci.">
        <title>Genome sequence of the filamentous, gliding Thiothrix nivea neotype strain (JP2(T)).</title>
        <authorList>
            <person name="Lapidus A."/>
            <person name="Nolan M."/>
            <person name="Lucas S."/>
            <person name="Glavina Del Rio T."/>
            <person name="Tice H."/>
            <person name="Cheng J.F."/>
            <person name="Tapia R."/>
            <person name="Han C."/>
            <person name="Goodwin L."/>
            <person name="Pitluck S."/>
            <person name="Liolios K."/>
            <person name="Pagani I."/>
            <person name="Ivanova N."/>
            <person name="Huntemann M."/>
            <person name="Mavromatis K."/>
            <person name="Mikhailova N."/>
            <person name="Pati A."/>
            <person name="Chen A."/>
            <person name="Palaniappan K."/>
            <person name="Land M."/>
            <person name="Brambilla E.M."/>
            <person name="Rohde M."/>
            <person name="Abt B."/>
            <person name="Verbarg S."/>
            <person name="Goker M."/>
            <person name="Bristow J."/>
            <person name="Eisen J.A."/>
            <person name="Markowitz V."/>
            <person name="Hugenholtz P."/>
            <person name="Kyrpides N.C."/>
            <person name="Klenk H.P."/>
            <person name="Woyke T."/>
        </authorList>
    </citation>
    <scope>NUCLEOTIDE SEQUENCE [LARGE SCALE GENOMIC DNA]</scope>
    <source>
        <strain evidence="3">ATCC 35100 / DSM 5205 / JP2</strain>
    </source>
</reference>
<evidence type="ECO:0000313" key="3">
    <source>
        <dbReference type="Proteomes" id="UP000005317"/>
    </source>
</evidence>
<dbReference type="Proteomes" id="UP000005317">
    <property type="component" value="Unassembled WGS sequence"/>
</dbReference>
<feature type="signal peptide" evidence="1">
    <location>
        <begin position="1"/>
        <end position="27"/>
    </location>
</feature>
<sequence length="172" mass="18671" precursor="true">MNDTFTRRRLLLWLALCISAQACPVHAGSERLDDSTSPSSRVEAPVVLGNNGGLLADSPDATQAIVKFGRVDYRLATAPYVGKQARIYYVAPAAIPGLVSPSGLRLEWRGNGLFSDGSARPGERVLVWSGKVDDAWMSEGLDLTLYVELASIRLSPGESFGFESWFEIEVLP</sequence>